<organism evidence="2 3">
    <name type="scientific">Desmophyllum pertusum</name>
    <dbReference type="NCBI Taxonomy" id="174260"/>
    <lineage>
        <taxon>Eukaryota</taxon>
        <taxon>Metazoa</taxon>
        <taxon>Cnidaria</taxon>
        <taxon>Anthozoa</taxon>
        <taxon>Hexacorallia</taxon>
        <taxon>Scleractinia</taxon>
        <taxon>Caryophylliina</taxon>
        <taxon>Caryophylliidae</taxon>
        <taxon>Desmophyllum</taxon>
    </lineage>
</organism>
<dbReference type="Pfam" id="PF16977">
    <property type="entry name" value="ApeC"/>
    <property type="match status" value="1"/>
</dbReference>
<dbReference type="OrthoDB" id="5954510at2759"/>
<gene>
    <name evidence="2" type="ORF">OS493_033261</name>
</gene>
<dbReference type="EMBL" id="MU825439">
    <property type="protein sequence ID" value="KAJ7389175.1"/>
    <property type="molecule type" value="Genomic_DNA"/>
</dbReference>
<reference evidence="2" key="1">
    <citation type="submission" date="2023-01" db="EMBL/GenBank/DDBJ databases">
        <title>Genome assembly of the deep-sea coral Lophelia pertusa.</title>
        <authorList>
            <person name="Herrera S."/>
            <person name="Cordes E."/>
        </authorList>
    </citation>
    <scope>NUCLEOTIDE SEQUENCE</scope>
    <source>
        <strain evidence="2">USNM1676648</strain>
        <tissue evidence="2">Polyp</tissue>
    </source>
</reference>
<name>A0A9X0D717_9CNID</name>
<dbReference type="Proteomes" id="UP001163046">
    <property type="component" value="Unassembled WGS sequence"/>
</dbReference>
<proteinExistence type="predicted"/>
<sequence>FEAGYIRWDDENIRNSTKYTGQPSKTVMYEPRTTHIPTRVLLAEWDGHATNAIILPTDSPFVMLKSNHSYLSDGQRMKVRSEYFH</sequence>
<keyword evidence="3" id="KW-1185">Reference proteome</keyword>
<protein>
    <recommendedName>
        <fullName evidence="1">Apextrin C-terminal domain-containing protein</fullName>
    </recommendedName>
</protein>
<feature type="non-terminal residue" evidence="2">
    <location>
        <position position="1"/>
    </location>
</feature>
<feature type="domain" description="Apextrin C-terminal" evidence="1">
    <location>
        <begin position="1"/>
        <end position="85"/>
    </location>
</feature>
<evidence type="ECO:0000313" key="3">
    <source>
        <dbReference type="Proteomes" id="UP001163046"/>
    </source>
</evidence>
<dbReference type="AlphaFoldDB" id="A0A9X0D717"/>
<accession>A0A9X0D717</accession>
<comment type="caution">
    <text evidence="2">The sequence shown here is derived from an EMBL/GenBank/DDBJ whole genome shotgun (WGS) entry which is preliminary data.</text>
</comment>
<dbReference type="InterPro" id="IPR031569">
    <property type="entry name" value="ApeC"/>
</dbReference>
<evidence type="ECO:0000313" key="2">
    <source>
        <dbReference type="EMBL" id="KAJ7389175.1"/>
    </source>
</evidence>
<evidence type="ECO:0000259" key="1">
    <source>
        <dbReference type="Pfam" id="PF16977"/>
    </source>
</evidence>